<name>A0ABS7GQ64_9HYPH</name>
<comment type="caution">
    <text evidence="2">The sequence shown here is derived from an EMBL/GenBank/DDBJ whole genome shotgun (WGS) entry which is preliminary data.</text>
</comment>
<keyword evidence="1" id="KW-0378">Hydrolase</keyword>
<dbReference type="EMBL" id="JAEUAK010000002">
    <property type="protein sequence ID" value="MBW9052068.1"/>
    <property type="molecule type" value="Genomic_DNA"/>
</dbReference>
<protein>
    <submittedName>
        <fullName evidence="2">2'-5' RNA ligase family protein</fullName>
    </submittedName>
</protein>
<dbReference type="Gene3D" id="3.90.1140.10">
    <property type="entry name" value="Cyclic phosphodiesterase"/>
    <property type="match status" value="1"/>
</dbReference>
<dbReference type="RefSeq" id="WP_220333539.1">
    <property type="nucleotide sequence ID" value="NZ_JAEUAK010000002.1"/>
</dbReference>
<keyword evidence="3" id="KW-1185">Reference proteome</keyword>
<proteinExistence type="predicted"/>
<dbReference type="PANTHER" id="PTHR35561:SF1">
    <property type="entry name" value="RNA 2',3'-CYCLIC PHOSPHODIESTERASE"/>
    <property type="match status" value="1"/>
</dbReference>
<dbReference type="GO" id="GO:0016874">
    <property type="term" value="F:ligase activity"/>
    <property type="evidence" value="ECO:0007669"/>
    <property type="project" value="UniProtKB-KW"/>
</dbReference>
<organism evidence="2 3">
    <name type="scientific">Rhizobium mesosinicum</name>
    <dbReference type="NCBI Taxonomy" id="335017"/>
    <lineage>
        <taxon>Bacteria</taxon>
        <taxon>Pseudomonadati</taxon>
        <taxon>Pseudomonadota</taxon>
        <taxon>Alphaproteobacteria</taxon>
        <taxon>Hyphomicrobiales</taxon>
        <taxon>Rhizobiaceae</taxon>
        <taxon>Rhizobium/Agrobacterium group</taxon>
        <taxon>Rhizobium</taxon>
    </lineage>
</organism>
<gene>
    <name evidence="2" type="ORF">JNB85_06520</name>
</gene>
<dbReference type="Pfam" id="PF13563">
    <property type="entry name" value="2_5_RNA_ligase2"/>
    <property type="match status" value="1"/>
</dbReference>
<evidence type="ECO:0000313" key="3">
    <source>
        <dbReference type="Proteomes" id="UP000717752"/>
    </source>
</evidence>
<dbReference type="PANTHER" id="PTHR35561">
    <property type="entry name" value="RNA 2',3'-CYCLIC PHOSPHODIESTERASE"/>
    <property type="match status" value="1"/>
</dbReference>
<accession>A0ABS7GQ64</accession>
<sequence>MLRPTAEAASEAMEIAQTYRNVHALTGPSRPLELLHITLNGVGAYRRLPQDIAFAAEQMAATIRVRPFELVLDEIMSFRHPGEPQAFVICTRQENEALLDLRHQIQEGLYEAGLPYNLGGHLTPHMTLLYDRKTVLPEELNRPVRWTVREFLLIHSIYGKSEHDVIGRWPLLG</sequence>
<evidence type="ECO:0000256" key="1">
    <source>
        <dbReference type="ARBA" id="ARBA00022801"/>
    </source>
</evidence>
<dbReference type="InterPro" id="IPR009097">
    <property type="entry name" value="Cyclic_Pdiesterase"/>
</dbReference>
<dbReference type="SUPFAM" id="SSF55144">
    <property type="entry name" value="LigT-like"/>
    <property type="match status" value="1"/>
</dbReference>
<evidence type="ECO:0000313" key="2">
    <source>
        <dbReference type="EMBL" id="MBW9052068.1"/>
    </source>
</evidence>
<reference evidence="2 3" key="1">
    <citation type="journal article" date="2021" name="MBio">
        <title>Poor Competitiveness of Bradyrhizobium in Pigeon Pea Root Colonization in Indian Soils.</title>
        <authorList>
            <person name="Chalasani D."/>
            <person name="Basu A."/>
            <person name="Pullabhotla S.V.S.R.N."/>
            <person name="Jorrin B."/>
            <person name="Neal A.L."/>
            <person name="Poole P.S."/>
            <person name="Podile A.R."/>
            <person name="Tkacz A."/>
        </authorList>
    </citation>
    <scope>NUCLEOTIDE SEQUENCE [LARGE SCALE GENOMIC DNA]</scope>
    <source>
        <strain evidence="2 3">HU56</strain>
    </source>
</reference>
<keyword evidence="2" id="KW-0436">Ligase</keyword>
<dbReference type="InterPro" id="IPR004175">
    <property type="entry name" value="RNA_CPDase"/>
</dbReference>
<dbReference type="Proteomes" id="UP000717752">
    <property type="component" value="Unassembled WGS sequence"/>
</dbReference>